<reference evidence="5 6" key="1">
    <citation type="journal article" date="2020" name="Genome Biol. Evol.">
        <title>A new high-quality draft genome assembly of the Chinese cordyceps Ophiocordyceps sinensis.</title>
        <authorList>
            <person name="Shu R."/>
            <person name="Zhang J."/>
            <person name="Meng Q."/>
            <person name="Zhang H."/>
            <person name="Zhou G."/>
            <person name="Li M."/>
            <person name="Wu P."/>
            <person name="Zhao Y."/>
            <person name="Chen C."/>
            <person name="Qin Q."/>
        </authorList>
    </citation>
    <scope>NUCLEOTIDE SEQUENCE [LARGE SCALE GENOMIC DNA]</scope>
    <source>
        <strain evidence="5 6">IOZ07</strain>
    </source>
</reference>
<keyword evidence="1" id="KW-0597">Phosphoprotein</keyword>
<evidence type="ECO:0000256" key="2">
    <source>
        <dbReference type="ARBA" id="ARBA00022603"/>
    </source>
</evidence>
<dbReference type="CDD" id="cd02440">
    <property type="entry name" value="AdoMet_MTases"/>
    <property type="match status" value="1"/>
</dbReference>
<dbReference type="Pfam" id="PF05724">
    <property type="entry name" value="TPMT"/>
    <property type="match status" value="1"/>
</dbReference>
<evidence type="ECO:0000313" key="5">
    <source>
        <dbReference type="EMBL" id="KAF4508197.1"/>
    </source>
</evidence>
<dbReference type="InterPro" id="IPR008854">
    <property type="entry name" value="TPMT"/>
</dbReference>
<keyword evidence="3" id="KW-0808">Transferase</keyword>
<keyword evidence="6" id="KW-1185">Reference proteome</keyword>
<organism evidence="5 6">
    <name type="scientific">Ophiocordyceps sinensis</name>
    <dbReference type="NCBI Taxonomy" id="72228"/>
    <lineage>
        <taxon>Eukaryota</taxon>
        <taxon>Fungi</taxon>
        <taxon>Dikarya</taxon>
        <taxon>Ascomycota</taxon>
        <taxon>Pezizomycotina</taxon>
        <taxon>Sordariomycetes</taxon>
        <taxon>Hypocreomycetidae</taxon>
        <taxon>Hypocreales</taxon>
        <taxon>Ophiocordycipitaceae</taxon>
        <taxon>Ophiocordyceps</taxon>
    </lineage>
</organism>
<comment type="caution">
    <text evidence="5">The sequence shown here is derived from an EMBL/GenBank/DDBJ whole genome shotgun (WGS) entry which is preliminary data.</text>
</comment>
<sequence length="271" mass="30467">MTESSSEPPGRLVSHFAARSREGHTQGWSELWDSNQTNFWDRGKPSPALIDFVESRPDVLRQPPGDERLRALVPGCGKGYDVAMLALHGFDVYGLEVSDTGARVAKSYALSELDHPARHNYGNREEWLPTTPGKLKIITGDFFKRDWQATCADQGVTRFDLIYDYTFLCAIHPEMRKHWAVRMSELLAPSGVLVCLEFPLYKHLGAPGPPWGLRGVHWNILAQGEDGMVDESSKKVVSANGQFHRVLYFKPPRSYENGRGTDMLSVWALKP</sequence>
<dbReference type="SUPFAM" id="SSF53335">
    <property type="entry name" value="S-adenosyl-L-methionine-dependent methyltransferases"/>
    <property type="match status" value="1"/>
</dbReference>
<evidence type="ECO:0000313" key="6">
    <source>
        <dbReference type="Proteomes" id="UP000557566"/>
    </source>
</evidence>
<dbReference type="OrthoDB" id="276151at2759"/>
<keyword evidence="4" id="KW-0949">S-adenosyl-L-methionine</keyword>
<dbReference type="AlphaFoldDB" id="A0A8H4PPV2"/>
<dbReference type="PANTHER" id="PTHR32183:SF6">
    <property type="entry name" value="CYSTEINE SULFINATE DESULFINASE_CYSTEINE DESULFURASE AND RELATED ENZYMES"/>
    <property type="match status" value="1"/>
</dbReference>
<dbReference type="InterPro" id="IPR029063">
    <property type="entry name" value="SAM-dependent_MTases_sf"/>
</dbReference>
<evidence type="ECO:0000256" key="4">
    <source>
        <dbReference type="ARBA" id="ARBA00022691"/>
    </source>
</evidence>
<dbReference type="GO" id="GO:0032259">
    <property type="term" value="P:methylation"/>
    <property type="evidence" value="ECO:0007669"/>
    <property type="project" value="UniProtKB-KW"/>
</dbReference>
<accession>A0A8H4PPV2</accession>
<dbReference type="EMBL" id="JAAVMX010000005">
    <property type="protein sequence ID" value="KAF4508197.1"/>
    <property type="molecule type" value="Genomic_DNA"/>
</dbReference>
<dbReference type="Proteomes" id="UP000557566">
    <property type="component" value="Unassembled WGS sequence"/>
</dbReference>
<evidence type="ECO:0000256" key="1">
    <source>
        <dbReference type="ARBA" id="ARBA00022553"/>
    </source>
</evidence>
<proteinExistence type="predicted"/>
<name>A0A8H4PPV2_9HYPO</name>
<dbReference type="Gene3D" id="3.40.50.150">
    <property type="entry name" value="Vaccinia Virus protein VP39"/>
    <property type="match status" value="1"/>
</dbReference>
<protein>
    <recommendedName>
        <fullName evidence="7">Thiopurine S-methyltransferase family protein</fullName>
    </recommendedName>
</protein>
<evidence type="ECO:0000256" key="3">
    <source>
        <dbReference type="ARBA" id="ARBA00022679"/>
    </source>
</evidence>
<evidence type="ECO:0008006" key="7">
    <source>
        <dbReference type="Google" id="ProtNLM"/>
    </source>
</evidence>
<dbReference type="GO" id="GO:0008757">
    <property type="term" value="F:S-adenosylmethionine-dependent methyltransferase activity"/>
    <property type="evidence" value="ECO:0007669"/>
    <property type="project" value="InterPro"/>
</dbReference>
<dbReference type="PROSITE" id="PS51585">
    <property type="entry name" value="SAM_MT_TPMT"/>
    <property type="match status" value="1"/>
</dbReference>
<keyword evidence="2" id="KW-0489">Methyltransferase</keyword>
<gene>
    <name evidence="5" type="ORF">G6O67_004608</name>
</gene>
<dbReference type="PANTHER" id="PTHR32183">
    <property type="match status" value="1"/>
</dbReference>